<protein>
    <submittedName>
        <fullName evidence="2">Uncharacterized protein</fullName>
    </submittedName>
</protein>
<dbReference type="EMBL" id="QRKC01000011">
    <property type="protein sequence ID" value="RHH74702.1"/>
    <property type="molecule type" value="Genomic_DNA"/>
</dbReference>
<evidence type="ECO:0000313" key="1">
    <source>
        <dbReference type="EMBL" id="RGZ50271.1"/>
    </source>
</evidence>
<dbReference type="Proteomes" id="UP000285173">
    <property type="component" value="Unassembled WGS sequence"/>
</dbReference>
<name>A0A3R6ER80_9BACT</name>
<comment type="caution">
    <text evidence="2">The sequence shown here is derived from an EMBL/GenBank/DDBJ whole genome shotgun (WGS) entry which is preliminary data.</text>
</comment>
<proteinExistence type="predicted"/>
<evidence type="ECO:0000313" key="4">
    <source>
        <dbReference type="Proteomes" id="UP000285173"/>
    </source>
</evidence>
<accession>A0A3R6ER80</accession>
<dbReference type="AlphaFoldDB" id="A0A3R6ER80"/>
<dbReference type="Proteomes" id="UP000283732">
    <property type="component" value="Unassembled WGS sequence"/>
</dbReference>
<dbReference type="EMBL" id="QSEF01000004">
    <property type="protein sequence ID" value="RGZ50271.1"/>
    <property type="molecule type" value="Genomic_DNA"/>
</dbReference>
<organism evidence="2 3">
    <name type="scientific">Parabacteroides merdae</name>
    <dbReference type="NCBI Taxonomy" id="46503"/>
    <lineage>
        <taxon>Bacteria</taxon>
        <taxon>Pseudomonadati</taxon>
        <taxon>Bacteroidota</taxon>
        <taxon>Bacteroidia</taxon>
        <taxon>Bacteroidales</taxon>
        <taxon>Tannerellaceae</taxon>
        <taxon>Parabacteroides</taxon>
    </lineage>
</organism>
<evidence type="ECO:0000313" key="2">
    <source>
        <dbReference type="EMBL" id="RHH74702.1"/>
    </source>
</evidence>
<evidence type="ECO:0000313" key="3">
    <source>
        <dbReference type="Proteomes" id="UP000283732"/>
    </source>
</evidence>
<reference evidence="3 4" key="1">
    <citation type="submission" date="2018-08" db="EMBL/GenBank/DDBJ databases">
        <title>A genome reference for cultivated species of the human gut microbiota.</title>
        <authorList>
            <person name="Zou Y."/>
            <person name="Xue W."/>
            <person name="Luo G."/>
        </authorList>
    </citation>
    <scope>NUCLEOTIDE SEQUENCE [LARGE SCALE GENOMIC DNA]</scope>
    <source>
        <strain evidence="2 3">AM16-50</strain>
        <strain evidence="1 4">AM50-15</strain>
    </source>
</reference>
<gene>
    <name evidence="2" type="ORF">DW191_17460</name>
    <name evidence="1" type="ORF">DW986_03125</name>
</gene>
<sequence>MKQIEAQAADALLDRRLKINLPAPWPLRIFGRKTIPIWVKRPVASNLFRMSRLFVRMGIDPEKVKTESFGTVLEYIGQHGVTASRIIAYGLIRGSFSAWLLNRPLAWYIRSHSTLPNLAELVKIITVLSGAEAFVSIIRSVSQLKMTDPTLSQTETGS</sequence>